<name>A0A521CKZ9_SACCC</name>
<accession>A0A521CKZ9</accession>
<dbReference type="InterPro" id="IPR013024">
    <property type="entry name" value="GGCT-like"/>
</dbReference>
<dbReference type="SUPFAM" id="SSF110857">
    <property type="entry name" value="Gamma-glutamyl cyclotransferase-like"/>
    <property type="match status" value="1"/>
</dbReference>
<proteinExistence type="predicted"/>
<dbReference type="InterPro" id="IPR036568">
    <property type="entry name" value="GGCT-like_sf"/>
</dbReference>
<feature type="binding site" evidence="3">
    <location>
        <position position="125"/>
    </location>
    <ligand>
        <name>substrate</name>
    </ligand>
</feature>
<dbReference type="EMBL" id="FXTB01000003">
    <property type="protein sequence ID" value="SMO59360.1"/>
    <property type="molecule type" value="Genomic_DNA"/>
</dbReference>
<organism evidence="4 5">
    <name type="scientific">Saccharicrinis carchari</name>
    <dbReference type="NCBI Taxonomy" id="1168039"/>
    <lineage>
        <taxon>Bacteria</taxon>
        <taxon>Pseudomonadati</taxon>
        <taxon>Bacteroidota</taxon>
        <taxon>Bacteroidia</taxon>
        <taxon>Marinilabiliales</taxon>
        <taxon>Marinilabiliaceae</taxon>
        <taxon>Saccharicrinis</taxon>
    </lineage>
</organism>
<evidence type="ECO:0000313" key="5">
    <source>
        <dbReference type="Proteomes" id="UP000319040"/>
    </source>
</evidence>
<protein>
    <submittedName>
        <fullName evidence="4">AIG2-like family protein</fullName>
    </submittedName>
</protein>
<dbReference type="PANTHER" id="PTHR12935">
    <property type="entry name" value="GAMMA-GLUTAMYLCYCLOTRANSFERASE"/>
    <property type="match status" value="1"/>
</dbReference>
<dbReference type="Pfam" id="PF13772">
    <property type="entry name" value="AIG2_2"/>
    <property type="match status" value="1"/>
</dbReference>
<dbReference type="RefSeq" id="WP_142532898.1">
    <property type="nucleotide sequence ID" value="NZ_FXTB01000003.1"/>
</dbReference>
<dbReference type="AlphaFoldDB" id="A0A521CKZ9"/>
<dbReference type="CDD" id="cd06661">
    <property type="entry name" value="GGCT_like"/>
    <property type="match status" value="1"/>
</dbReference>
<dbReference type="GO" id="GO:0003839">
    <property type="term" value="F:gamma-glutamylcyclotransferase activity"/>
    <property type="evidence" value="ECO:0007669"/>
    <property type="project" value="InterPro"/>
</dbReference>
<dbReference type="OrthoDB" id="9798388at2"/>
<evidence type="ECO:0000313" key="4">
    <source>
        <dbReference type="EMBL" id="SMO59360.1"/>
    </source>
</evidence>
<keyword evidence="1" id="KW-0456">Lyase</keyword>
<evidence type="ECO:0000256" key="1">
    <source>
        <dbReference type="ARBA" id="ARBA00023239"/>
    </source>
</evidence>
<evidence type="ECO:0000256" key="2">
    <source>
        <dbReference type="PIRSR" id="PIRSR617939-1"/>
    </source>
</evidence>
<sequence>MTTIYVFCYGSNLLLSRIKARCPSVHLMGVGYINGHALKFHMQSTDGSGKADAYQTDHTEDVVWGTLIGISKADKIILDGHEELGSAYNEKQVTVWLREGLQTTAWVYVASKNRIKAHLKPYCWYHRYVLKGAKENNLPTEYLKAIEAVGCDVDRDEQRREKNLI</sequence>
<keyword evidence="5" id="KW-1185">Reference proteome</keyword>
<dbReference type="Gene3D" id="3.10.490.10">
    <property type="entry name" value="Gamma-glutamyl cyclotransferase-like"/>
    <property type="match status" value="1"/>
</dbReference>
<feature type="active site" description="Proton acceptor" evidence="2">
    <location>
        <position position="82"/>
    </location>
</feature>
<gene>
    <name evidence="4" type="ORF">SAMN06265379_103186</name>
</gene>
<dbReference type="InterPro" id="IPR017939">
    <property type="entry name" value="G-Glutamylcylcotransferase"/>
</dbReference>
<dbReference type="PANTHER" id="PTHR12935:SF0">
    <property type="entry name" value="GAMMA-GLUTAMYLCYCLOTRANSFERASE"/>
    <property type="match status" value="1"/>
</dbReference>
<evidence type="ECO:0000256" key="3">
    <source>
        <dbReference type="PIRSR" id="PIRSR617939-2"/>
    </source>
</evidence>
<reference evidence="4 5" key="1">
    <citation type="submission" date="2017-05" db="EMBL/GenBank/DDBJ databases">
        <authorList>
            <person name="Varghese N."/>
            <person name="Submissions S."/>
        </authorList>
    </citation>
    <scope>NUCLEOTIDE SEQUENCE [LARGE SCALE GENOMIC DNA]</scope>
    <source>
        <strain evidence="4 5">DSM 27040</strain>
    </source>
</reference>
<dbReference type="Proteomes" id="UP000319040">
    <property type="component" value="Unassembled WGS sequence"/>
</dbReference>